<name>A0A1D6P5S8_MAIZE</name>
<sequence length="110" mass="12521">MGLIGLENLENTCFMNNSIHKGEMILADDTCRILEILAYEYWSNHLAQNDSVIVDTCHFFRACNLIRCNKIKGIKAPRIMPKSSSVVISDVKCDNPKEEGKVQQTKRCKM</sequence>
<organism evidence="1">
    <name type="scientific">Zea mays</name>
    <name type="common">Maize</name>
    <dbReference type="NCBI Taxonomy" id="4577"/>
    <lineage>
        <taxon>Eukaryota</taxon>
        <taxon>Viridiplantae</taxon>
        <taxon>Streptophyta</taxon>
        <taxon>Embryophyta</taxon>
        <taxon>Tracheophyta</taxon>
        <taxon>Spermatophyta</taxon>
        <taxon>Magnoliopsida</taxon>
        <taxon>Liliopsida</taxon>
        <taxon>Poales</taxon>
        <taxon>Poaceae</taxon>
        <taxon>PACMAD clade</taxon>
        <taxon>Panicoideae</taxon>
        <taxon>Andropogonodae</taxon>
        <taxon>Andropogoneae</taxon>
        <taxon>Tripsacinae</taxon>
        <taxon>Zea</taxon>
    </lineage>
</organism>
<reference evidence="1" key="1">
    <citation type="submission" date="2015-12" db="EMBL/GenBank/DDBJ databases">
        <title>Update maize B73 reference genome by single molecule sequencing technologies.</title>
        <authorList>
            <consortium name="Maize Genome Sequencing Project"/>
            <person name="Ware D."/>
        </authorList>
    </citation>
    <scope>NUCLEOTIDE SEQUENCE</scope>
    <source>
        <tissue evidence="1">Seedling</tissue>
    </source>
</reference>
<accession>A0A1D6P5S8</accession>
<dbReference type="InParanoid" id="A0A1D6P5S8"/>
<proteinExistence type="predicted"/>
<dbReference type="AlphaFoldDB" id="A0A1D6P5S8"/>
<evidence type="ECO:0000313" key="1">
    <source>
        <dbReference type="EMBL" id="AQL05291.1"/>
    </source>
</evidence>
<protein>
    <submittedName>
        <fullName evidence="1">Uncharacterized protein</fullName>
    </submittedName>
</protein>
<dbReference type="EMBL" id="CM000785">
    <property type="protein sequence ID" value="AQL05291.1"/>
    <property type="molecule type" value="Genomic_DNA"/>
</dbReference>
<gene>
    <name evidence="1" type="ORF">ZEAMMB73_Zm00001d046977</name>
</gene>